<organism evidence="1 2">
    <name type="scientific">Lolium multiflorum</name>
    <name type="common">Italian ryegrass</name>
    <name type="synonym">Lolium perenne subsp. multiflorum</name>
    <dbReference type="NCBI Taxonomy" id="4521"/>
    <lineage>
        <taxon>Eukaryota</taxon>
        <taxon>Viridiplantae</taxon>
        <taxon>Streptophyta</taxon>
        <taxon>Embryophyta</taxon>
        <taxon>Tracheophyta</taxon>
        <taxon>Spermatophyta</taxon>
        <taxon>Magnoliopsida</taxon>
        <taxon>Liliopsida</taxon>
        <taxon>Poales</taxon>
        <taxon>Poaceae</taxon>
        <taxon>BOP clade</taxon>
        <taxon>Pooideae</taxon>
        <taxon>Poodae</taxon>
        <taxon>Poeae</taxon>
        <taxon>Poeae Chloroplast Group 2 (Poeae type)</taxon>
        <taxon>Loliodinae</taxon>
        <taxon>Loliinae</taxon>
        <taxon>Lolium</taxon>
    </lineage>
</organism>
<evidence type="ECO:0000313" key="1">
    <source>
        <dbReference type="EMBL" id="KAK1642219.1"/>
    </source>
</evidence>
<reference evidence="1" key="1">
    <citation type="submission" date="2023-07" db="EMBL/GenBank/DDBJ databases">
        <title>A chromosome-level genome assembly of Lolium multiflorum.</title>
        <authorList>
            <person name="Chen Y."/>
            <person name="Copetti D."/>
            <person name="Kolliker R."/>
            <person name="Studer B."/>
        </authorList>
    </citation>
    <scope>NUCLEOTIDE SEQUENCE</scope>
    <source>
        <strain evidence="1">02402/16</strain>
        <tissue evidence="1">Leaf</tissue>
    </source>
</reference>
<dbReference type="EMBL" id="JAUUTY010000004">
    <property type="protein sequence ID" value="KAK1642219.1"/>
    <property type="molecule type" value="Genomic_DNA"/>
</dbReference>
<comment type="caution">
    <text evidence="1">The sequence shown here is derived from an EMBL/GenBank/DDBJ whole genome shotgun (WGS) entry which is preliminary data.</text>
</comment>
<gene>
    <name evidence="1" type="ORF">QYE76_060024</name>
</gene>
<sequence>MIALKEAKAMKELLAEESEIMMMRTEDMDEDQLAWWKETKADIMARKMLARQARAASVVGASTPRAIGVPVPNESKITTAEFLQLFGLSKIPTIKFFPDKIKKGQEKVEFLRELN</sequence>
<keyword evidence="2" id="KW-1185">Reference proteome</keyword>
<name>A0AAD8RZ16_LOLMU</name>
<dbReference type="AlphaFoldDB" id="A0AAD8RZ16"/>
<dbReference type="Proteomes" id="UP001231189">
    <property type="component" value="Unassembled WGS sequence"/>
</dbReference>
<evidence type="ECO:0000313" key="2">
    <source>
        <dbReference type="Proteomes" id="UP001231189"/>
    </source>
</evidence>
<accession>A0AAD8RZ16</accession>
<protein>
    <submittedName>
        <fullName evidence="1">Uncharacterized protein</fullName>
    </submittedName>
</protein>
<proteinExistence type="predicted"/>